<evidence type="ECO:0000313" key="1">
    <source>
        <dbReference type="EMBL" id="OSL44166.1"/>
    </source>
</evidence>
<accession>A0AAJ3NVF6</accession>
<protein>
    <submittedName>
        <fullName evidence="1">Uncharacterized protein</fullName>
    </submittedName>
</protein>
<proteinExistence type="predicted"/>
<comment type="caution">
    <text evidence="1">The sequence shown here is derived from an EMBL/GenBank/DDBJ whole genome shotgun (WGS) entry which is preliminary data.</text>
</comment>
<dbReference type="EMBL" id="ADJX01000012">
    <property type="protein sequence ID" value="OSL44166.1"/>
    <property type="molecule type" value="Genomic_DNA"/>
</dbReference>
<evidence type="ECO:0000313" key="2">
    <source>
        <dbReference type="Proteomes" id="UP000243401"/>
    </source>
</evidence>
<reference evidence="1 2" key="1">
    <citation type="submission" date="2010-04" db="EMBL/GenBank/DDBJ databases">
        <title>The Genome Sequence of Escherichia coli H605.</title>
        <authorList>
            <consortium name="The Broad Institute Genome Sequencing Platform"/>
            <consortium name="The Broad Institute Genome Sequencing Center for Infectious Disease"/>
            <person name="Feldgarden M."/>
            <person name="Gordon D.M."/>
            <person name="Johnson J.R."/>
            <person name="Johnston B.D."/>
            <person name="Young S."/>
            <person name="Zeng Q."/>
            <person name="Koehrsen M."/>
            <person name="Alvarado L."/>
            <person name="Berlin A.M."/>
            <person name="Borenstein D."/>
            <person name="Chapman S.B."/>
            <person name="Chen Z."/>
            <person name="Engels R."/>
            <person name="Freedman E."/>
            <person name="Gellesch M."/>
            <person name="Goldberg J."/>
            <person name="Griggs A."/>
            <person name="Gujja S."/>
            <person name="Heilman E.R."/>
            <person name="Heiman D.I."/>
            <person name="Hepburn T.A."/>
            <person name="Howarth C."/>
            <person name="Jen D."/>
            <person name="Larson L."/>
            <person name="Mehta T."/>
            <person name="Park D."/>
            <person name="Pearson M."/>
            <person name="Richards J."/>
            <person name="Roberts A."/>
            <person name="Saif S."/>
            <person name="Shea T.D."/>
            <person name="Shenoy N."/>
            <person name="Sisk P."/>
            <person name="Stolte C."/>
            <person name="Sykes S.N."/>
            <person name="Walk T."/>
            <person name="White J."/>
            <person name="Yandava C."/>
            <person name="Haas B."/>
            <person name="Henn M.R."/>
            <person name="Nusbaum C."/>
            <person name="Birren B."/>
        </authorList>
    </citation>
    <scope>NUCLEOTIDE SEQUENCE [LARGE SCALE GENOMIC DNA]</scope>
    <source>
        <strain evidence="1 2">H605</strain>
    </source>
</reference>
<dbReference type="Proteomes" id="UP000243401">
    <property type="component" value="Unassembled WGS sequence"/>
</dbReference>
<sequence length="43" mass="4681">MQLYTGENQHCAPGGGLYGLPGKAQGSLRIFIRSIKTNFVYGH</sequence>
<gene>
    <name evidence="1" type="ORF">EATG_04060</name>
</gene>
<organism evidence="1 2">
    <name type="scientific">Escherichia coli H605</name>
    <dbReference type="NCBI Taxonomy" id="656410"/>
    <lineage>
        <taxon>Bacteria</taxon>
        <taxon>Pseudomonadati</taxon>
        <taxon>Pseudomonadota</taxon>
        <taxon>Gammaproteobacteria</taxon>
        <taxon>Enterobacterales</taxon>
        <taxon>Enterobacteriaceae</taxon>
        <taxon>Escherichia</taxon>
    </lineage>
</organism>
<name>A0AAJ3NVF6_ECOLX</name>
<dbReference type="AlphaFoldDB" id="A0AAJ3NVF6"/>